<evidence type="ECO:0000313" key="3">
    <source>
        <dbReference type="EMBL" id="MFC4374228.1"/>
    </source>
</evidence>
<organism evidence="3 4">
    <name type="scientific">Nocardia halotolerans</name>
    <dbReference type="NCBI Taxonomy" id="1755878"/>
    <lineage>
        <taxon>Bacteria</taxon>
        <taxon>Bacillati</taxon>
        <taxon>Actinomycetota</taxon>
        <taxon>Actinomycetes</taxon>
        <taxon>Mycobacteriales</taxon>
        <taxon>Nocardiaceae</taxon>
        <taxon>Nocardia</taxon>
    </lineage>
</organism>
<feature type="compositionally biased region" description="Basic residues" evidence="1">
    <location>
        <begin position="64"/>
        <end position="79"/>
    </location>
</feature>
<dbReference type="RefSeq" id="WP_378558811.1">
    <property type="nucleotide sequence ID" value="NZ_JBHSDL010000008.1"/>
</dbReference>
<sequence>MRVFITGGTGHSGSCIIPELIAAGYEVTGLARSGVAAAALSALGAKVRGGDLEDLDGARESSRGLRRRHPRREHSRGRAHCGAEVATLMRG</sequence>
<comment type="caution">
    <text evidence="3">The sequence shown here is derived from an EMBL/GenBank/DDBJ whole genome shotgun (WGS) entry which is preliminary data.</text>
</comment>
<evidence type="ECO:0000256" key="1">
    <source>
        <dbReference type="SAM" id="MobiDB-lite"/>
    </source>
</evidence>
<proteinExistence type="predicted"/>
<name>A0ABV8VFV0_9NOCA</name>
<dbReference type="InterPro" id="IPR036291">
    <property type="entry name" value="NAD(P)-bd_dom_sf"/>
</dbReference>
<evidence type="ECO:0000313" key="4">
    <source>
        <dbReference type="Proteomes" id="UP001595844"/>
    </source>
</evidence>
<feature type="compositionally biased region" description="Basic and acidic residues" evidence="1">
    <location>
        <begin position="53"/>
        <end position="63"/>
    </location>
</feature>
<feature type="region of interest" description="Disordered" evidence="1">
    <location>
        <begin position="53"/>
        <end position="91"/>
    </location>
</feature>
<feature type="domain" description="NAD-dependent epimerase/dehydratase" evidence="2">
    <location>
        <begin position="3"/>
        <end position="56"/>
    </location>
</feature>
<accession>A0ABV8VFV0</accession>
<keyword evidence="4" id="KW-1185">Reference proteome</keyword>
<dbReference type="Gene3D" id="3.40.50.720">
    <property type="entry name" value="NAD(P)-binding Rossmann-like Domain"/>
    <property type="match status" value="1"/>
</dbReference>
<dbReference type="Proteomes" id="UP001595844">
    <property type="component" value="Unassembled WGS sequence"/>
</dbReference>
<dbReference type="Pfam" id="PF01370">
    <property type="entry name" value="Epimerase"/>
    <property type="match status" value="1"/>
</dbReference>
<dbReference type="InterPro" id="IPR001509">
    <property type="entry name" value="Epimerase_deHydtase"/>
</dbReference>
<reference evidence="4" key="1">
    <citation type="journal article" date="2019" name="Int. J. Syst. Evol. Microbiol.">
        <title>The Global Catalogue of Microorganisms (GCM) 10K type strain sequencing project: providing services to taxonomists for standard genome sequencing and annotation.</title>
        <authorList>
            <consortium name="The Broad Institute Genomics Platform"/>
            <consortium name="The Broad Institute Genome Sequencing Center for Infectious Disease"/>
            <person name="Wu L."/>
            <person name="Ma J."/>
        </authorList>
    </citation>
    <scope>NUCLEOTIDE SEQUENCE [LARGE SCALE GENOMIC DNA]</scope>
    <source>
        <strain evidence="4">IBRC-M 10490</strain>
    </source>
</reference>
<protein>
    <submittedName>
        <fullName evidence="3">NAD-dependent epimerase/dehydratase family protein</fullName>
    </submittedName>
</protein>
<dbReference type="EMBL" id="JBHSDL010000008">
    <property type="protein sequence ID" value="MFC4374228.1"/>
    <property type="molecule type" value="Genomic_DNA"/>
</dbReference>
<evidence type="ECO:0000259" key="2">
    <source>
        <dbReference type="Pfam" id="PF01370"/>
    </source>
</evidence>
<dbReference type="SUPFAM" id="SSF51735">
    <property type="entry name" value="NAD(P)-binding Rossmann-fold domains"/>
    <property type="match status" value="1"/>
</dbReference>
<gene>
    <name evidence="3" type="ORF">ACFO5K_08920</name>
</gene>